<dbReference type="FunFam" id="3.40.50.1980:FF:000009">
    <property type="entry name" value="Iron-enterobactin transporter periplasmic binding protein"/>
    <property type="match status" value="1"/>
</dbReference>
<comment type="subcellular location">
    <subcellularLocation>
        <location evidence="1">Cell envelope</location>
    </subcellularLocation>
</comment>
<dbReference type="NCBIfam" id="NF008200">
    <property type="entry name" value="PRK10957.1"/>
    <property type="match status" value="1"/>
</dbReference>
<dbReference type="SUPFAM" id="SSF53807">
    <property type="entry name" value="Helical backbone' metal receptor"/>
    <property type="match status" value="1"/>
</dbReference>
<dbReference type="PROSITE" id="PS50983">
    <property type="entry name" value="FE_B12_PBP"/>
    <property type="match status" value="1"/>
</dbReference>
<dbReference type="InterPro" id="IPR051313">
    <property type="entry name" value="Bact_iron-sidero_bind"/>
</dbReference>
<evidence type="ECO:0000256" key="6">
    <source>
        <dbReference type="SAM" id="SignalP"/>
    </source>
</evidence>
<evidence type="ECO:0000256" key="5">
    <source>
        <dbReference type="ARBA" id="ARBA00022729"/>
    </source>
</evidence>
<keyword evidence="5 6" id="KW-0732">Signal</keyword>
<dbReference type="AlphaFoldDB" id="A0A1B7L1C8"/>
<evidence type="ECO:0000256" key="4">
    <source>
        <dbReference type="ARBA" id="ARBA00022496"/>
    </source>
</evidence>
<protein>
    <submittedName>
        <fullName evidence="8">Fe2+-enterobactin ABC transporter substrate-binding protein</fullName>
    </submittedName>
</protein>
<evidence type="ECO:0000313" key="9">
    <source>
        <dbReference type="Proteomes" id="UP000078225"/>
    </source>
</evidence>
<keyword evidence="4" id="KW-0408">Iron</keyword>
<dbReference type="InterPro" id="IPR002491">
    <property type="entry name" value="ABC_transptr_periplasmic_BD"/>
</dbReference>
<proteinExistence type="inferred from homology"/>
<evidence type="ECO:0000256" key="1">
    <source>
        <dbReference type="ARBA" id="ARBA00004196"/>
    </source>
</evidence>
<feature type="signal peptide" evidence="6">
    <location>
        <begin position="1"/>
        <end position="22"/>
    </location>
</feature>
<evidence type="ECO:0000313" key="8">
    <source>
        <dbReference type="EMBL" id="OAT76174.1"/>
    </source>
</evidence>
<comment type="caution">
    <text evidence="8">The sequence shown here is derived from an EMBL/GenBank/DDBJ whole genome shotgun (WGS) entry which is preliminary data.</text>
</comment>
<feature type="domain" description="Fe/B12 periplasmic-binding" evidence="7">
    <location>
        <begin position="44"/>
        <end position="317"/>
    </location>
</feature>
<dbReference type="EMBL" id="LYRP01000033">
    <property type="protein sequence ID" value="OAT76174.1"/>
    <property type="molecule type" value="Genomic_DNA"/>
</dbReference>
<evidence type="ECO:0000256" key="3">
    <source>
        <dbReference type="ARBA" id="ARBA00022448"/>
    </source>
</evidence>
<reference evidence="9" key="1">
    <citation type="submission" date="2016-05" db="EMBL/GenBank/DDBJ databases">
        <authorList>
            <person name="Behera P."/>
            <person name="Vaishampayan P."/>
            <person name="Singh N."/>
            <person name="Raina V."/>
            <person name="Suar M."/>
            <person name="Pattnaik A."/>
            <person name="Rastogi G."/>
        </authorList>
    </citation>
    <scope>NUCLEOTIDE SEQUENCE [LARGE SCALE GENOMIC DNA]</scope>
    <source>
        <strain evidence="9">MP23</strain>
    </source>
</reference>
<dbReference type="STRING" id="1691903.A9B99_12070"/>
<evidence type="ECO:0000259" key="7">
    <source>
        <dbReference type="PROSITE" id="PS50983"/>
    </source>
</evidence>
<feature type="chain" id="PRO_5008596590" evidence="6">
    <location>
        <begin position="23"/>
        <end position="317"/>
    </location>
</feature>
<dbReference type="Gene3D" id="3.40.50.1980">
    <property type="entry name" value="Nitrogenase molybdenum iron protein domain"/>
    <property type="match status" value="2"/>
</dbReference>
<comment type="similarity">
    <text evidence="2">Belongs to the bacterial solute-binding protein 8 family.</text>
</comment>
<keyword evidence="3" id="KW-0813">Transport</keyword>
<dbReference type="PROSITE" id="PS51257">
    <property type="entry name" value="PROKAR_LIPOPROTEIN"/>
    <property type="match status" value="1"/>
</dbReference>
<keyword evidence="4" id="KW-0410">Iron transport</keyword>
<keyword evidence="9" id="KW-1185">Reference proteome</keyword>
<dbReference type="GO" id="GO:0030288">
    <property type="term" value="C:outer membrane-bounded periplasmic space"/>
    <property type="evidence" value="ECO:0007669"/>
    <property type="project" value="TreeGrafter"/>
</dbReference>
<accession>A0A1B7L1C8</accession>
<gene>
    <name evidence="8" type="ORF">A9B99_12070</name>
</gene>
<evidence type="ECO:0000256" key="2">
    <source>
        <dbReference type="ARBA" id="ARBA00008814"/>
    </source>
</evidence>
<dbReference type="GO" id="GO:1901678">
    <property type="term" value="P:iron coordination entity transport"/>
    <property type="evidence" value="ECO:0007669"/>
    <property type="project" value="UniProtKB-ARBA"/>
</dbReference>
<organism evidence="8 9">
    <name type="scientific">Mangrovibacter phragmitis</name>
    <dbReference type="NCBI Taxonomy" id="1691903"/>
    <lineage>
        <taxon>Bacteria</taxon>
        <taxon>Pseudomonadati</taxon>
        <taxon>Pseudomonadota</taxon>
        <taxon>Gammaproteobacteria</taxon>
        <taxon>Enterobacterales</taxon>
        <taxon>Enterobacteriaceae</taxon>
        <taxon>Mangrovibacter</taxon>
    </lineage>
</organism>
<sequence>MKQPVLFFISCLMALLSCSAQASGWPRTFTDSKGTHTLQQAPVRIVSTSVTLTGSLLALDAPVIASGTTRPGNKVSDEHGFLRQWGEIAVQRNIQALPPGESNPELIATLRPDLILVSATGLDSAMAEWDKLSKIAPTIVINYGDQSWQELLTELGKITGHEQQAAARIAQFSTHLAQVKSAITLPPQPVNALVWNARASQANVWTRVSAQGQLLSQLGFTLSEPGQEQRMVSLRGTRQDIIPLQGENLVVGLTGQTFLLFAANSQDVASVENHPLLAHLPAVEARRVYALGGDNFRLDYYSASHLLDTLAKLFPAH</sequence>
<dbReference type="CDD" id="cd01146">
    <property type="entry name" value="FhuD"/>
    <property type="match status" value="1"/>
</dbReference>
<dbReference type="Proteomes" id="UP000078225">
    <property type="component" value="Unassembled WGS sequence"/>
</dbReference>
<dbReference type="PANTHER" id="PTHR30532">
    <property type="entry name" value="IRON III DICITRATE-BINDING PERIPLASMIC PROTEIN"/>
    <property type="match status" value="1"/>
</dbReference>
<dbReference type="PANTHER" id="PTHR30532:SF24">
    <property type="entry name" value="FERRIC ENTEROBACTIN-BINDING PERIPLASMIC PROTEIN FEPB"/>
    <property type="match status" value="1"/>
</dbReference>
<name>A0A1B7L1C8_9ENTR</name>
<dbReference type="Pfam" id="PF01497">
    <property type="entry name" value="Peripla_BP_2"/>
    <property type="match status" value="1"/>
</dbReference>
<keyword evidence="4" id="KW-0406">Ion transport</keyword>